<dbReference type="Proteomes" id="UP000285326">
    <property type="component" value="Unassembled WGS sequence"/>
</dbReference>
<dbReference type="AlphaFoldDB" id="A0A420J7N3"/>
<evidence type="ECO:0000313" key="1">
    <source>
        <dbReference type="EMBL" id="RKF82797.1"/>
    </source>
</evidence>
<comment type="caution">
    <text evidence="1">The sequence shown here is derived from an EMBL/GenBank/DDBJ whole genome shotgun (WGS) entry which is preliminary data.</text>
</comment>
<evidence type="ECO:0000313" key="2">
    <source>
        <dbReference type="Proteomes" id="UP000285326"/>
    </source>
</evidence>
<dbReference type="EMBL" id="MCBS01016735">
    <property type="protein sequence ID" value="RKF82797.1"/>
    <property type="molecule type" value="Genomic_DNA"/>
</dbReference>
<protein>
    <submittedName>
        <fullName evidence="1">Uncharacterized protein</fullName>
    </submittedName>
</protein>
<organism evidence="1 2">
    <name type="scientific">Golovinomyces cichoracearum</name>
    <dbReference type="NCBI Taxonomy" id="62708"/>
    <lineage>
        <taxon>Eukaryota</taxon>
        <taxon>Fungi</taxon>
        <taxon>Dikarya</taxon>
        <taxon>Ascomycota</taxon>
        <taxon>Pezizomycotina</taxon>
        <taxon>Leotiomycetes</taxon>
        <taxon>Erysiphales</taxon>
        <taxon>Erysiphaceae</taxon>
        <taxon>Golovinomyces</taxon>
    </lineage>
</organism>
<proteinExistence type="predicted"/>
<sequence>MSLGSLTIAAPSHRSTFSADTTTGIFRRFLLLHAEDYGTTSRVVAISKMVKGM</sequence>
<gene>
    <name evidence="1" type="ORF">GcM1_167012</name>
</gene>
<reference evidence="1 2" key="1">
    <citation type="journal article" date="2018" name="BMC Genomics">
        <title>Comparative genome analyses reveal sequence features reflecting distinct modes of host-adaptation between dicot and monocot powdery mildew.</title>
        <authorList>
            <person name="Wu Y."/>
            <person name="Ma X."/>
            <person name="Pan Z."/>
            <person name="Kale S.D."/>
            <person name="Song Y."/>
            <person name="King H."/>
            <person name="Zhang Q."/>
            <person name="Presley C."/>
            <person name="Deng X."/>
            <person name="Wei C.I."/>
            <person name="Xiao S."/>
        </authorList>
    </citation>
    <scope>NUCLEOTIDE SEQUENCE [LARGE SCALE GENOMIC DNA]</scope>
    <source>
        <strain evidence="1">UMSG1</strain>
    </source>
</reference>
<name>A0A420J7N3_9PEZI</name>
<accession>A0A420J7N3</accession>